<feature type="domain" description="KTSC" evidence="1">
    <location>
        <begin position="33"/>
        <end position="78"/>
    </location>
</feature>
<dbReference type="EMBL" id="CP080096">
    <property type="protein sequence ID" value="QYD71657.1"/>
    <property type="molecule type" value="Genomic_DNA"/>
</dbReference>
<dbReference type="RefSeq" id="WP_219801086.1">
    <property type="nucleotide sequence ID" value="NZ_CP080096.1"/>
</dbReference>
<dbReference type="Proteomes" id="UP000826462">
    <property type="component" value="Chromosome 2"/>
</dbReference>
<dbReference type="InterPro" id="IPR025309">
    <property type="entry name" value="KTSC_dom"/>
</dbReference>
<sequence>MTEAPVTLFPYIPSEFTQTYNLKRPHVRLRGERIYSVFYDGETRILEVRYSDGDLRWYADVSERAYERLLCADGPDDALAREVFLQNRSGQSTFRNIS</sequence>
<protein>
    <submittedName>
        <fullName evidence="2">KTSC domain-containing protein</fullName>
    </submittedName>
</protein>
<evidence type="ECO:0000259" key="1">
    <source>
        <dbReference type="Pfam" id="PF13619"/>
    </source>
</evidence>
<name>A0ABX8URN5_9BURK</name>
<organism evidence="2 3">
    <name type="scientific">Paraburkholderia edwinii</name>
    <dbReference type="NCBI Taxonomy" id="2861782"/>
    <lineage>
        <taxon>Bacteria</taxon>
        <taxon>Pseudomonadati</taxon>
        <taxon>Pseudomonadota</taxon>
        <taxon>Betaproteobacteria</taxon>
        <taxon>Burkholderiales</taxon>
        <taxon>Burkholderiaceae</taxon>
        <taxon>Paraburkholderia</taxon>
    </lineage>
</organism>
<evidence type="ECO:0000313" key="3">
    <source>
        <dbReference type="Proteomes" id="UP000826462"/>
    </source>
</evidence>
<evidence type="ECO:0000313" key="2">
    <source>
        <dbReference type="EMBL" id="QYD71657.1"/>
    </source>
</evidence>
<keyword evidence="3" id="KW-1185">Reference proteome</keyword>
<proteinExistence type="predicted"/>
<accession>A0ABX8URN5</accession>
<dbReference type="Pfam" id="PF13619">
    <property type="entry name" value="KTSC"/>
    <property type="match status" value="1"/>
</dbReference>
<gene>
    <name evidence="2" type="ORF">KZJ38_32190</name>
</gene>
<reference evidence="2 3" key="1">
    <citation type="submission" date="2021-07" db="EMBL/GenBank/DDBJ databases">
        <title>Paraburkholderia edwinii protects Aspergillus sp. from phenazines by acting as a toxin sponge.</title>
        <authorList>
            <person name="Dahlstrom K.M."/>
            <person name="Newman D.K."/>
        </authorList>
    </citation>
    <scope>NUCLEOTIDE SEQUENCE [LARGE SCALE GENOMIC DNA]</scope>
    <source>
        <strain evidence="2 3">Pe01</strain>
    </source>
</reference>